<name>A0A5C5Z3B8_9BACT</name>
<organism evidence="2 3">
    <name type="scientific">Novipirellula herctigrandis</name>
    <dbReference type="NCBI Taxonomy" id="2527986"/>
    <lineage>
        <taxon>Bacteria</taxon>
        <taxon>Pseudomonadati</taxon>
        <taxon>Planctomycetota</taxon>
        <taxon>Planctomycetia</taxon>
        <taxon>Pirellulales</taxon>
        <taxon>Pirellulaceae</taxon>
        <taxon>Novipirellula</taxon>
    </lineage>
</organism>
<dbReference type="EMBL" id="SJPJ01000001">
    <property type="protein sequence ID" value="TWT81685.1"/>
    <property type="molecule type" value="Genomic_DNA"/>
</dbReference>
<comment type="caution">
    <text evidence="2">The sequence shown here is derived from an EMBL/GenBank/DDBJ whole genome shotgun (WGS) entry which is preliminary data.</text>
</comment>
<sequence>MLTFLLNLAFDLVTGSSQKALDAAEALEQTARNPKAQRYRTLAVVLFLLTSVFLLAAAITFTVAPNNVLNEILGWTGIACLHVCVFCGLRYALLNRDADSPVA</sequence>
<keyword evidence="1" id="KW-0812">Transmembrane</keyword>
<evidence type="ECO:0000313" key="3">
    <source>
        <dbReference type="Proteomes" id="UP000315010"/>
    </source>
</evidence>
<dbReference type="Proteomes" id="UP000315010">
    <property type="component" value="Unassembled WGS sequence"/>
</dbReference>
<keyword evidence="1" id="KW-1133">Transmembrane helix</keyword>
<proteinExistence type="predicted"/>
<accession>A0A5C5Z3B8</accession>
<dbReference type="OrthoDB" id="10007264at2"/>
<protein>
    <submittedName>
        <fullName evidence="2">Uncharacterized protein</fullName>
    </submittedName>
</protein>
<reference evidence="2 3" key="1">
    <citation type="submission" date="2019-02" db="EMBL/GenBank/DDBJ databases">
        <title>Deep-cultivation of Planctomycetes and their phenomic and genomic characterization uncovers novel biology.</title>
        <authorList>
            <person name="Wiegand S."/>
            <person name="Jogler M."/>
            <person name="Boedeker C."/>
            <person name="Pinto D."/>
            <person name="Vollmers J."/>
            <person name="Rivas-Marin E."/>
            <person name="Kohn T."/>
            <person name="Peeters S.H."/>
            <person name="Heuer A."/>
            <person name="Rast P."/>
            <person name="Oberbeckmann S."/>
            <person name="Bunk B."/>
            <person name="Jeske O."/>
            <person name="Meyerdierks A."/>
            <person name="Storesund J.E."/>
            <person name="Kallscheuer N."/>
            <person name="Luecker S."/>
            <person name="Lage O.M."/>
            <person name="Pohl T."/>
            <person name="Merkel B.J."/>
            <person name="Hornburger P."/>
            <person name="Mueller R.-W."/>
            <person name="Bruemmer F."/>
            <person name="Labrenz M."/>
            <person name="Spormann A.M."/>
            <person name="Op Den Camp H."/>
            <person name="Overmann J."/>
            <person name="Amann R."/>
            <person name="Jetten M.S.M."/>
            <person name="Mascher T."/>
            <person name="Medema M.H."/>
            <person name="Devos D.P."/>
            <person name="Kaster A.-K."/>
            <person name="Ovreas L."/>
            <person name="Rohde M."/>
            <person name="Galperin M.Y."/>
            <person name="Jogler C."/>
        </authorList>
    </citation>
    <scope>NUCLEOTIDE SEQUENCE [LARGE SCALE GENOMIC DNA]</scope>
    <source>
        <strain evidence="2 3">CA13</strain>
    </source>
</reference>
<keyword evidence="3" id="KW-1185">Reference proteome</keyword>
<keyword evidence="1" id="KW-0472">Membrane</keyword>
<dbReference type="AlphaFoldDB" id="A0A5C5Z3B8"/>
<gene>
    <name evidence="2" type="ORF">CA13_31380</name>
</gene>
<dbReference type="RefSeq" id="WP_146397739.1">
    <property type="nucleotide sequence ID" value="NZ_SJPJ01000001.1"/>
</dbReference>
<evidence type="ECO:0000256" key="1">
    <source>
        <dbReference type="SAM" id="Phobius"/>
    </source>
</evidence>
<feature type="transmembrane region" description="Helical" evidence="1">
    <location>
        <begin position="42"/>
        <end position="66"/>
    </location>
</feature>
<feature type="transmembrane region" description="Helical" evidence="1">
    <location>
        <begin position="72"/>
        <end position="93"/>
    </location>
</feature>
<evidence type="ECO:0000313" key="2">
    <source>
        <dbReference type="EMBL" id="TWT81685.1"/>
    </source>
</evidence>